<sequence length="118" mass="12999">MALNDQVGASTRANFKCSSQYPSKHQRLANRQNIQRDKSPMGRLGTLDSSHLVQNDDLSAMSNADAASMAPNQNSLSEHLCKLLLLPLLIVQLRASALISGIVYHDQYQQCALYIKEG</sequence>
<reference evidence="1 2" key="1">
    <citation type="submission" date="2017-12" db="EMBL/GenBank/DDBJ databases">
        <title>Comparative genomics of Botrytis spp.</title>
        <authorList>
            <person name="Valero-Jimenez C.A."/>
            <person name="Tapia P."/>
            <person name="Veloso J."/>
            <person name="Silva-Moreno E."/>
            <person name="Staats M."/>
            <person name="Valdes J.H."/>
            <person name="Van Kan J.A.L."/>
        </authorList>
    </citation>
    <scope>NUCLEOTIDE SEQUENCE [LARGE SCALE GENOMIC DNA]</scope>
    <source>
        <strain evidence="1 2">MUCL11595</strain>
    </source>
</reference>
<dbReference type="Proteomes" id="UP000297527">
    <property type="component" value="Unassembled WGS sequence"/>
</dbReference>
<dbReference type="AlphaFoldDB" id="A0A4Z1HSI4"/>
<protein>
    <submittedName>
        <fullName evidence="1">Uncharacterized protein</fullName>
    </submittedName>
</protein>
<organism evidence="1 2">
    <name type="scientific">Botryotinia convoluta</name>
    <dbReference type="NCBI Taxonomy" id="54673"/>
    <lineage>
        <taxon>Eukaryota</taxon>
        <taxon>Fungi</taxon>
        <taxon>Dikarya</taxon>
        <taxon>Ascomycota</taxon>
        <taxon>Pezizomycotina</taxon>
        <taxon>Leotiomycetes</taxon>
        <taxon>Helotiales</taxon>
        <taxon>Sclerotiniaceae</taxon>
        <taxon>Botryotinia</taxon>
    </lineage>
</organism>
<accession>A0A4Z1HSI4</accession>
<evidence type="ECO:0000313" key="2">
    <source>
        <dbReference type="Proteomes" id="UP000297527"/>
    </source>
</evidence>
<gene>
    <name evidence="1" type="ORF">BCON_0153g00170</name>
</gene>
<comment type="caution">
    <text evidence="1">The sequence shown here is derived from an EMBL/GenBank/DDBJ whole genome shotgun (WGS) entry which is preliminary data.</text>
</comment>
<proteinExistence type="predicted"/>
<keyword evidence="2" id="KW-1185">Reference proteome</keyword>
<name>A0A4Z1HSI4_9HELO</name>
<evidence type="ECO:0000313" key="1">
    <source>
        <dbReference type="EMBL" id="TGO51851.1"/>
    </source>
</evidence>
<dbReference type="EMBL" id="PQXN01000153">
    <property type="protein sequence ID" value="TGO51851.1"/>
    <property type="molecule type" value="Genomic_DNA"/>
</dbReference>